<dbReference type="STRING" id="1274631.LMTR13_05120"/>
<gene>
    <name evidence="3" type="ORF">LMTR13_05120</name>
</gene>
<keyword evidence="4" id="KW-1185">Reference proteome</keyword>
<feature type="region of interest" description="Disordered" evidence="1">
    <location>
        <begin position="57"/>
        <end position="79"/>
    </location>
</feature>
<dbReference type="Proteomes" id="UP000092839">
    <property type="component" value="Chromosome"/>
</dbReference>
<evidence type="ECO:0000313" key="4">
    <source>
        <dbReference type="Proteomes" id="UP000092839"/>
    </source>
</evidence>
<feature type="transmembrane region" description="Helical" evidence="2">
    <location>
        <begin position="29"/>
        <end position="51"/>
    </location>
</feature>
<evidence type="ECO:0000256" key="2">
    <source>
        <dbReference type="SAM" id="Phobius"/>
    </source>
</evidence>
<accession>A0A1B1UA55</accession>
<name>A0A1B1UA55_9BRAD</name>
<evidence type="ECO:0000256" key="1">
    <source>
        <dbReference type="SAM" id="MobiDB-lite"/>
    </source>
</evidence>
<evidence type="ECO:0008006" key="5">
    <source>
        <dbReference type="Google" id="ProtNLM"/>
    </source>
</evidence>
<organism evidence="3 4">
    <name type="scientific">Bradyrhizobium icense</name>
    <dbReference type="NCBI Taxonomy" id="1274631"/>
    <lineage>
        <taxon>Bacteria</taxon>
        <taxon>Pseudomonadati</taxon>
        <taxon>Pseudomonadota</taxon>
        <taxon>Alphaproteobacteria</taxon>
        <taxon>Hyphomicrobiales</taxon>
        <taxon>Nitrobacteraceae</taxon>
        <taxon>Bradyrhizobium</taxon>
    </lineage>
</organism>
<sequence length="79" mass="8568">MIGLFLFGLLLLTPPLIGAFDKATFVGGIPLLYLYLFLSWALLIALTALIVERPDPDEEIAESEPGADPDQVTNRAPRG</sequence>
<evidence type="ECO:0000313" key="3">
    <source>
        <dbReference type="EMBL" id="ANV99644.1"/>
    </source>
</evidence>
<feature type="compositionally biased region" description="Acidic residues" evidence="1">
    <location>
        <begin position="57"/>
        <end position="67"/>
    </location>
</feature>
<keyword evidence="2" id="KW-1133">Transmembrane helix</keyword>
<reference evidence="3 4" key="1">
    <citation type="submission" date="2016-07" db="EMBL/GenBank/DDBJ databases">
        <title>Complete genome sequence of Bradyrhizobium icense LMTR 13T, a potential inoculant strain isolated from lima bean (Phaseolus lunatus) in Peru.</title>
        <authorList>
            <person name="Ormeno-Orrillo E."/>
            <person name="Duran D."/>
            <person name="Rogel M.A."/>
            <person name="Rey L."/>
            <person name="Imperial J."/>
            <person name="Ruiz-Argueso T."/>
            <person name="Martinez-Romero E."/>
        </authorList>
    </citation>
    <scope>NUCLEOTIDE SEQUENCE [LARGE SCALE GENOMIC DNA]</scope>
    <source>
        <strain evidence="3 4">LMTR 13</strain>
    </source>
</reference>
<keyword evidence="2" id="KW-0472">Membrane</keyword>
<protein>
    <recommendedName>
        <fullName evidence="5">DUF3311 domain-containing protein</fullName>
    </recommendedName>
</protein>
<dbReference type="KEGG" id="bic:LMTR13_05120"/>
<dbReference type="AlphaFoldDB" id="A0A1B1UA55"/>
<proteinExistence type="predicted"/>
<keyword evidence="2" id="KW-0812">Transmembrane</keyword>
<dbReference type="EMBL" id="CP016428">
    <property type="protein sequence ID" value="ANV99644.1"/>
    <property type="molecule type" value="Genomic_DNA"/>
</dbReference>